<dbReference type="SUPFAM" id="SSF53067">
    <property type="entry name" value="Actin-like ATPase domain"/>
    <property type="match status" value="1"/>
</dbReference>
<evidence type="ECO:0008006" key="4">
    <source>
        <dbReference type="Google" id="ProtNLM"/>
    </source>
</evidence>
<accession>A0A448KQ68</accession>
<gene>
    <name evidence="2" type="ORF">NCTC11541_01606</name>
</gene>
<dbReference type="AlphaFoldDB" id="A0A448KQ68"/>
<proteinExistence type="predicted"/>
<dbReference type="OrthoDB" id="8476780at2"/>
<dbReference type="InterPro" id="IPR043129">
    <property type="entry name" value="ATPase_NBD"/>
</dbReference>
<dbReference type="Gene3D" id="3.30.30.30">
    <property type="match status" value="1"/>
</dbReference>
<dbReference type="Gene3D" id="3.90.640.10">
    <property type="entry name" value="Actin, Chain A, domain 4"/>
    <property type="match status" value="1"/>
</dbReference>
<reference evidence="2 3" key="1">
    <citation type="submission" date="2018-12" db="EMBL/GenBank/DDBJ databases">
        <authorList>
            <consortium name="Pathogen Informatics"/>
        </authorList>
    </citation>
    <scope>NUCLEOTIDE SEQUENCE [LARGE SCALE GENOMIC DNA]</scope>
    <source>
        <strain evidence="2 3">NCTC11541</strain>
    </source>
</reference>
<evidence type="ECO:0000313" key="2">
    <source>
        <dbReference type="EMBL" id="VEG85538.1"/>
    </source>
</evidence>
<evidence type="ECO:0000256" key="1">
    <source>
        <dbReference type="SAM" id="Coils"/>
    </source>
</evidence>
<name>A0A448KQ68_CAMUP</name>
<keyword evidence="1" id="KW-0175">Coiled coil</keyword>
<dbReference type="Proteomes" id="UP000278157">
    <property type="component" value="Chromosome"/>
</dbReference>
<sequence>MSQQVKTIDTIVLNTNEYERLAQEFNVIRKDLPAELQHVTKEDLPAALRQKIIENFLLKVDYYAVNLSAYDKTLLYDINKGHWDIYRATKGTKQTESIKLEKPLNARSPLLDVKEQGVVAIDFGTKSTVAGLIDETSHKRLFRIGSGDTKSEQEKDDYENPTIVEFVNIERFKNAYDSCKSRPLTFWEDIRISHAANENLKKADNEGFYRFFSNLKQWAGTTDNKFRIKDNSQSYTLKDFVKCEEGDLNPIEIYAYYIGRYINNMMRGIYLNYVLSFPVKYPQAVREKIRQSFERGIAKAIPDAVFRSEYSKQFKVQLSVSEPAAYAISALQAYGFYDEAFVDKKTFYGVFDFGGGTTDFDFGVWRGSEKSRYDFDIEHFGAGGDPYLGGEYLLEFLAYEIFKANKNAMRSKGCSFTKPITERGFGGDESLVQNSQEARKNTTALVEEIRPFWENIDLFRKEEEIVDEKISALKSGKLQVSLIDNDGKMIALELECNVKDLEAKLVERIDKGVENFYHTYKIAVEKMKGINKLHIFLGGNSSRSPLVKEAFERMMQKAKRENESLDFELYPALGTPEAEEKRRELNLEEDTNDDLSTKITCKTGVVFGLLDGRKGGSINVISEVGIDDEAKFNFYLGVVRMKKFVIKLDKDNLDTVSGEWHTFAKCDNDTKEYPIYYTPYASATSGSLGVEEVKSYNISLDNCYENAELRIKITGPNTFRYGVWDKEAGLCYESEEILLSN</sequence>
<evidence type="ECO:0000313" key="3">
    <source>
        <dbReference type="Proteomes" id="UP000278157"/>
    </source>
</evidence>
<dbReference type="Gene3D" id="3.30.420.40">
    <property type="match status" value="2"/>
</dbReference>
<protein>
    <recommendedName>
        <fullName evidence="4">Molecular chaperone DnaK</fullName>
    </recommendedName>
</protein>
<feature type="coiled-coil region" evidence="1">
    <location>
        <begin position="548"/>
        <end position="598"/>
    </location>
</feature>
<dbReference type="EMBL" id="LR134372">
    <property type="protein sequence ID" value="VEG85538.1"/>
    <property type="molecule type" value="Genomic_DNA"/>
</dbReference>
<dbReference type="RefSeq" id="WP_051529145.1">
    <property type="nucleotide sequence ID" value="NZ_LR134372.1"/>
</dbReference>
<organism evidence="2 3">
    <name type="scientific">Campylobacter upsaliensis</name>
    <dbReference type="NCBI Taxonomy" id="28080"/>
    <lineage>
        <taxon>Bacteria</taxon>
        <taxon>Pseudomonadati</taxon>
        <taxon>Campylobacterota</taxon>
        <taxon>Epsilonproteobacteria</taxon>
        <taxon>Campylobacterales</taxon>
        <taxon>Campylobacteraceae</taxon>
        <taxon>Campylobacter</taxon>
    </lineage>
</organism>